<evidence type="ECO:0000313" key="5">
    <source>
        <dbReference type="Proteomes" id="UP000032141"/>
    </source>
</evidence>
<dbReference type="PROSITE" id="PS00141">
    <property type="entry name" value="ASP_PROTEASE"/>
    <property type="match status" value="1"/>
</dbReference>
<dbReference type="Pfam" id="PF14541">
    <property type="entry name" value="TAXi_C"/>
    <property type="match status" value="1"/>
</dbReference>
<dbReference type="eggNOG" id="KOG1339">
    <property type="taxonomic scope" value="Eukaryota"/>
</dbReference>
<dbReference type="Gramene" id="Bo3g093750.1">
    <property type="protein sequence ID" value="Bo3g093750.1"/>
    <property type="gene ID" value="Bo3g093750"/>
</dbReference>
<name>A0A0D3BED0_BRAOL</name>
<dbReference type="Pfam" id="PF14543">
    <property type="entry name" value="TAXi_N"/>
    <property type="match status" value="1"/>
</dbReference>
<dbReference type="EnsemblPlants" id="Bo3g093750.1">
    <property type="protein sequence ID" value="Bo3g093750.1"/>
    <property type="gene ID" value="Bo3g093750"/>
</dbReference>
<dbReference type="STRING" id="109376.A0A0D3BED0"/>
<proteinExistence type="inferred from homology"/>
<dbReference type="InterPro" id="IPR033121">
    <property type="entry name" value="PEPTIDASE_A1"/>
</dbReference>
<dbReference type="InterPro" id="IPR001969">
    <property type="entry name" value="Aspartic_peptidase_AS"/>
</dbReference>
<dbReference type="PANTHER" id="PTHR13683:SF795">
    <property type="entry name" value="GENOME ASSEMBLY, CHROMOSOME: A06"/>
    <property type="match status" value="1"/>
</dbReference>
<feature type="region of interest" description="Disordered" evidence="2">
    <location>
        <begin position="260"/>
        <end position="280"/>
    </location>
</feature>
<dbReference type="HOGENOM" id="CLU_029667_1_0_1"/>
<reference evidence="4" key="2">
    <citation type="submission" date="2015-03" db="UniProtKB">
        <authorList>
            <consortium name="EnsemblPlants"/>
        </authorList>
    </citation>
    <scope>IDENTIFICATION</scope>
</reference>
<dbReference type="InterPro" id="IPR021109">
    <property type="entry name" value="Peptidase_aspartic_dom_sf"/>
</dbReference>
<dbReference type="GO" id="GO:0004190">
    <property type="term" value="F:aspartic-type endopeptidase activity"/>
    <property type="evidence" value="ECO:0007669"/>
    <property type="project" value="InterPro"/>
</dbReference>
<dbReference type="Proteomes" id="UP000032141">
    <property type="component" value="Chromosome C3"/>
</dbReference>
<feature type="domain" description="Peptidase A1" evidence="3">
    <location>
        <begin position="1"/>
        <end position="234"/>
    </location>
</feature>
<dbReference type="InterPro" id="IPR001461">
    <property type="entry name" value="Aspartic_peptidase_A1"/>
</dbReference>
<dbReference type="FunFam" id="2.40.70.10:FF:000014">
    <property type="entry name" value="Aspartyl protease family protein 1"/>
    <property type="match status" value="1"/>
</dbReference>
<evidence type="ECO:0000313" key="4">
    <source>
        <dbReference type="EnsemblPlants" id="Bo3g093750.1"/>
    </source>
</evidence>
<dbReference type="InterPro" id="IPR032799">
    <property type="entry name" value="TAXi_C"/>
</dbReference>
<reference evidence="4 5" key="1">
    <citation type="journal article" date="2014" name="Genome Biol.">
        <title>Transcriptome and methylome profiling reveals relics of genome dominance in the mesopolyploid Brassica oleracea.</title>
        <authorList>
            <person name="Parkin I.A."/>
            <person name="Koh C."/>
            <person name="Tang H."/>
            <person name="Robinson S.J."/>
            <person name="Kagale S."/>
            <person name="Clarke W.E."/>
            <person name="Town C.D."/>
            <person name="Nixon J."/>
            <person name="Krishnakumar V."/>
            <person name="Bidwell S.L."/>
            <person name="Denoeud F."/>
            <person name="Belcram H."/>
            <person name="Links M.G."/>
            <person name="Just J."/>
            <person name="Clarke C."/>
            <person name="Bender T."/>
            <person name="Huebert T."/>
            <person name="Mason A.S."/>
            <person name="Pires J.C."/>
            <person name="Barker G."/>
            <person name="Moore J."/>
            <person name="Walley P.G."/>
            <person name="Manoli S."/>
            <person name="Batley J."/>
            <person name="Edwards D."/>
            <person name="Nelson M.N."/>
            <person name="Wang X."/>
            <person name="Paterson A.H."/>
            <person name="King G."/>
            <person name="Bancroft I."/>
            <person name="Chalhoub B."/>
            <person name="Sharpe A.G."/>
        </authorList>
    </citation>
    <scope>NUCLEOTIDE SEQUENCE</scope>
    <source>
        <strain evidence="4 5">cv. TO1000</strain>
    </source>
</reference>
<evidence type="ECO:0000256" key="1">
    <source>
        <dbReference type="ARBA" id="ARBA00007447"/>
    </source>
</evidence>
<sequence length="301" mass="33156">MRKTPKLFPLELHWGKCGQVQTGVFHDGAAPNGLFGLGLDDISVPSVLAKEGIAANSFSMCFGKNGAGRISFGDKGSVDQRETPLNIRQPHPTYNITVTQISVGGNTDDLKFDAVFDSGTSFTYLTDAAYTLISESFNSQAMDKRYQTDSKLPFEYCYASSPSKDSIEYPAVNLTMKGGSSYHVYHPLVVFPMKDTDVYCLAIIKIEDISIIGQNFMTGYRIVFDREKPTLGWKESDCYTGETSARTLPSNRSTFLARPPASSFAPEATNIPSQRPSTSSSSYYSFSLSLSFFYFSILAIF</sequence>
<organism evidence="4 5">
    <name type="scientific">Brassica oleracea var. oleracea</name>
    <dbReference type="NCBI Taxonomy" id="109376"/>
    <lineage>
        <taxon>Eukaryota</taxon>
        <taxon>Viridiplantae</taxon>
        <taxon>Streptophyta</taxon>
        <taxon>Embryophyta</taxon>
        <taxon>Tracheophyta</taxon>
        <taxon>Spermatophyta</taxon>
        <taxon>Magnoliopsida</taxon>
        <taxon>eudicotyledons</taxon>
        <taxon>Gunneridae</taxon>
        <taxon>Pentapetalae</taxon>
        <taxon>rosids</taxon>
        <taxon>malvids</taxon>
        <taxon>Brassicales</taxon>
        <taxon>Brassicaceae</taxon>
        <taxon>Brassiceae</taxon>
        <taxon>Brassica</taxon>
    </lineage>
</organism>
<dbReference type="PROSITE" id="PS51767">
    <property type="entry name" value="PEPTIDASE_A1"/>
    <property type="match status" value="1"/>
</dbReference>
<evidence type="ECO:0000256" key="2">
    <source>
        <dbReference type="SAM" id="MobiDB-lite"/>
    </source>
</evidence>
<dbReference type="PANTHER" id="PTHR13683">
    <property type="entry name" value="ASPARTYL PROTEASES"/>
    <property type="match status" value="1"/>
</dbReference>
<dbReference type="AlphaFoldDB" id="A0A0D3BED0"/>
<dbReference type="SUPFAM" id="SSF50630">
    <property type="entry name" value="Acid proteases"/>
    <property type="match status" value="1"/>
</dbReference>
<evidence type="ECO:0000259" key="3">
    <source>
        <dbReference type="PROSITE" id="PS51767"/>
    </source>
</evidence>
<accession>A0A0D3BED0</accession>
<dbReference type="InterPro" id="IPR032861">
    <property type="entry name" value="TAXi_N"/>
</dbReference>
<keyword evidence="5" id="KW-1185">Reference proteome</keyword>
<dbReference type="OMA" id="CYDISEQ"/>
<comment type="similarity">
    <text evidence="1">Belongs to the peptidase A1 family.</text>
</comment>
<dbReference type="GO" id="GO:0006508">
    <property type="term" value="P:proteolysis"/>
    <property type="evidence" value="ECO:0007669"/>
    <property type="project" value="InterPro"/>
</dbReference>
<protein>
    <recommendedName>
        <fullName evidence="3">Peptidase A1 domain-containing protein</fullName>
    </recommendedName>
</protein>
<dbReference type="Gene3D" id="2.40.70.10">
    <property type="entry name" value="Acid Proteases"/>
    <property type="match status" value="2"/>
</dbReference>